<evidence type="ECO:0000256" key="2">
    <source>
        <dbReference type="ARBA" id="ARBA00022801"/>
    </source>
</evidence>
<keyword evidence="1" id="KW-0547">Nucleotide-binding</keyword>
<dbReference type="GO" id="GO:0016787">
    <property type="term" value="F:hydrolase activity"/>
    <property type="evidence" value="ECO:0007669"/>
    <property type="project" value="UniProtKB-KW"/>
</dbReference>
<comment type="caution">
    <text evidence="5">The sequence shown here is derived from an EMBL/GenBank/DDBJ whole genome shotgun (WGS) entry which is preliminary data.</text>
</comment>
<evidence type="ECO:0000313" key="6">
    <source>
        <dbReference type="Proteomes" id="UP000461443"/>
    </source>
</evidence>
<accession>A0A845SI78</accession>
<keyword evidence="3" id="KW-0067">ATP-binding</keyword>
<keyword evidence="5" id="KW-0456">Lyase</keyword>
<keyword evidence="6" id="KW-1185">Reference proteome</keyword>
<evidence type="ECO:0000256" key="3">
    <source>
        <dbReference type="ARBA" id="ARBA00022840"/>
    </source>
</evidence>
<dbReference type="InterPro" id="IPR052708">
    <property type="entry name" value="PxpC"/>
</dbReference>
<evidence type="ECO:0000256" key="1">
    <source>
        <dbReference type="ARBA" id="ARBA00022741"/>
    </source>
</evidence>
<feature type="domain" description="Carboxyltransferase" evidence="4">
    <location>
        <begin position="23"/>
        <end position="298"/>
    </location>
</feature>
<evidence type="ECO:0000259" key="4">
    <source>
        <dbReference type="SMART" id="SM00797"/>
    </source>
</evidence>
<dbReference type="NCBIfam" id="NF045499">
    <property type="entry name" value="PxpC_5OPro"/>
    <property type="match status" value="1"/>
</dbReference>
<name>A0A845SI78_9GAMM</name>
<dbReference type="RefSeq" id="WP_162365476.1">
    <property type="nucleotide sequence ID" value="NZ_WUBS01000005.1"/>
</dbReference>
<keyword evidence="2" id="KW-0378">Hydrolase</keyword>
<dbReference type="Gene3D" id="2.40.100.10">
    <property type="entry name" value="Cyclophilin-like"/>
    <property type="match status" value="1"/>
</dbReference>
<dbReference type="GO" id="GO:0016829">
    <property type="term" value="F:lyase activity"/>
    <property type="evidence" value="ECO:0007669"/>
    <property type="project" value="UniProtKB-KW"/>
</dbReference>
<organism evidence="5 6">
    <name type="scientific">Acerihabitans arboris</name>
    <dbReference type="NCBI Taxonomy" id="2691583"/>
    <lineage>
        <taxon>Bacteria</taxon>
        <taxon>Pseudomonadati</taxon>
        <taxon>Pseudomonadota</taxon>
        <taxon>Gammaproteobacteria</taxon>
        <taxon>Enterobacterales</taxon>
        <taxon>Pectobacteriaceae</taxon>
        <taxon>Acerihabitans</taxon>
    </lineage>
</organism>
<dbReference type="SUPFAM" id="SSF50891">
    <property type="entry name" value="Cyclophilin-like"/>
    <property type="match status" value="1"/>
</dbReference>
<dbReference type="Proteomes" id="UP000461443">
    <property type="component" value="Unassembled WGS sequence"/>
</dbReference>
<protein>
    <submittedName>
        <fullName evidence="5">5-oxoprolinase/urea amidolyase family protein</fullName>
    </submittedName>
</protein>
<dbReference type="InterPro" id="IPR003778">
    <property type="entry name" value="CT_A_B"/>
</dbReference>
<dbReference type="InterPro" id="IPR029000">
    <property type="entry name" value="Cyclophilin-like_dom_sf"/>
</dbReference>
<dbReference type="EMBL" id="WUBS01000005">
    <property type="protein sequence ID" value="NDL62746.1"/>
    <property type="molecule type" value="Genomic_DNA"/>
</dbReference>
<dbReference type="AlphaFoldDB" id="A0A845SI78"/>
<reference evidence="5 6" key="2">
    <citation type="submission" date="2020-02" db="EMBL/GenBank/DDBJ databases">
        <title>The new genus of Enterobacteriales.</title>
        <authorList>
            <person name="Kim I.S."/>
        </authorList>
    </citation>
    <scope>NUCLEOTIDE SEQUENCE [LARGE SCALE GENOMIC DNA]</scope>
    <source>
        <strain evidence="5 6">SAP-6</strain>
    </source>
</reference>
<dbReference type="InterPro" id="IPR053526">
    <property type="entry name" value="5-oxoprolinase_subunit"/>
</dbReference>
<sequence length="327" mass="35737">MLKVIRAGMMTAVQDGGRTGYRGLGISQGGVLDLPAMHMANLLVDNGADAAVLEITLGQFSAEITAAGWLALTGADCHAQLDGKPVWTGWRFQVRPGQVIKLATPKHGMRSYLAVSGGFDVPVVLNSRSTDLKAGFGGHQGRMIRDGDTLRAGSPQSMPTRQMGIRQLLFGNRVRALPGPEYREFSADSQEAFWRSSWQLNPQSNRMGYRLQGRTLTRTTDRELFSHGVLPGVVQVPHSGQPIVLMADAQTTGGYPRIACVIAADLFHLAQIRLGEPIHFVQCTLEDAHAAWLDQQRYLEQIAWQLAQYRQPVAATGSPAKTRKKVK</sequence>
<dbReference type="GO" id="GO:0005524">
    <property type="term" value="F:ATP binding"/>
    <property type="evidence" value="ECO:0007669"/>
    <property type="project" value="UniProtKB-KW"/>
</dbReference>
<dbReference type="PANTHER" id="PTHR43309">
    <property type="entry name" value="5-OXOPROLINASE SUBUNIT C"/>
    <property type="match status" value="1"/>
</dbReference>
<dbReference type="PANTHER" id="PTHR43309:SF3">
    <property type="entry name" value="5-OXOPROLINASE SUBUNIT C"/>
    <property type="match status" value="1"/>
</dbReference>
<reference evidence="5 6" key="1">
    <citation type="submission" date="2019-12" db="EMBL/GenBank/DDBJ databases">
        <authorList>
            <person name="Lee S.D."/>
        </authorList>
    </citation>
    <scope>NUCLEOTIDE SEQUENCE [LARGE SCALE GENOMIC DNA]</scope>
    <source>
        <strain evidence="5 6">SAP-6</strain>
    </source>
</reference>
<evidence type="ECO:0000313" key="5">
    <source>
        <dbReference type="EMBL" id="NDL62746.1"/>
    </source>
</evidence>
<gene>
    <name evidence="5" type="ORF">GRH90_08290</name>
</gene>
<dbReference type="NCBIfam" id="TIGR00724">
    <property type="entry name" value="urea_amlyse_rel"/>
    <property type="match status" value="1"/>
</dbReference>
<proteinExistence type="predicted"/>
<dbReference type="Pfam" id="PF02626">
    <property type="entry name" value="CT_A_B"/>
    <property type="match status" value="1"/>
</dbReference>
<dbReference type="SMART" id="SM00797">
    <property type="entry name" value="AHS2"/>
    <property type="match status" value="1"/>
</dbReference>